<comment type="caution">
    <text evidence="1">The sequence shown here is derived from an EMBL/GenBank/DDBJ whole genome shotgun (WGS) entry which is preliminary data.</text>
</comment>
<accession>A0A5U9KY30</accession>
<sequence length="311" mass="34882">MLLGDNDRFLIKCSVTLKRHPDDAPDMPLINCIPTLNRQFLANEAVYELNKGRSVIRLLALRDDGEYLKLLFQYINKDASDPAFSNIKTGATRIEKKQNDEGMGYSAHLLIKKTPSDPHFPDCYEAVLEEVPGITRTLLAQALTAFLRDNNFSFIRKGGKKELKCRPIFEIDLLAATTLEQSLSTGYLCGLVATRRFKDNSLDDDGTVMIEEETLKLTTKIRRGEGAIQAIKSAYDKLRGRKFTTLRISYKDKNKRADSDIVTIGKEMSLQDLATAQLAKRDKAVLATTIAVCQTSLHAELLGKMQAFMIE</sequence>
<evidence type="ECO:0000313" key="1">
    <source>
        <dbReference type="EMBL" id="EBS2696120.1"/>
    </source>
</evidence>
<dbReference type="EMBL" id="AAGUYM010000054">
    <property type="protein sequence ID" value="EBS2696120.1"/>
    <property type="molecule type" value="Genomic_DNA"/>
</dbReference>
<dbReference type="AlphaFoldDB" id="A0A5U9KY30"/>
<organism evidence="1">
    <name type="scientific">Salmonella newport</name>
    <dbReference type="NCBI Taxonomy" id="108619"/>
    <lineage>
        <taxon>Bacteria</taxon>
        <taxon>Pseudomonadati</taxon>
        <taxon>Pseudomonadota</taxon>
        <taxon>Gammaproteobacteria</taxon>
        <taxon>Enterobacterales</taxon>
        <taxon>Enterobacteriaceae</taxon>
        <taxon>Salmonella</taxon>
    </lineage>
</organism>
<reference evidence="1" key="1">
    <citation type="submission" date="2018-07" db="EMBL/GenBank/DDBJ databases">
        <authorList>
            <person name="Ashton P.M."/>
            <person name="Dallman T."/>
            <person name="Nair S."/>
            <person name="De Pinna E."/>
            <person name="Peters T."/>
            <person name="Grant K."/>
        </authorList>
    </citation>
    <scope>NUCLEOTIDE SEQUENCE [LARGE SCALE GENOMIC DNA]</scope>
    <source>
        <strain evidence="1">436933</strain>
    </source>
</reference>
<dbReference type="Proteomes" id="UP000839726">
    <property type="component" value="Unassembled WGS sequence"/>
</dbReference>
<proteinExistence type="predicted"/>
<name>A0A5U9KY30_SALNE</name>
<protein>
    <submittedName>
        <fullName evidence="1">Uncharacterized protein</fullName>
    </submittedName>
</protein>
<gene>
    <name evidence="1" type="ORF">DRY71_25960</name>
</gene>